<protein>
    <submittedName>
        <fullName evidence="1">Uncharacterized protein</fullName>
    </submittedName>
</protein>
<gene>
    <name evidence="1" type="ORF">S12H4_27126</name>
</gene>
<proteinExistence type="predicted"/>
<evidence type="ECO:0000313" key="1">
    <source>
        <dbReference type="EMBL" id="GAI95002.1"/>
    </source>
</evidence>
<dbReference type="EMBL" id="BARW01015458">
    <property type="protein sequence ID" value="GAI95002.1"/>
    <property type="molecule type" value="Genomic_DNA"/>
</dbReference>
<organism evidence="1">
    <name type="scientific">marine sediment metagenome</name>
    <dbReference type="NCBI Taxonomy" id="412755"/>
    <lineage>
        <taxon>unclassified sequences</taxon>
        <taxon>metagenomes</taxon>
        <taxon>ecological metagenomes</taxon>
    </lineage>
</organism>
<reference evidence="1" key="1">
    <citation type="journal article" date="2014" name="Front. Microbiol.">
        <title>High frequency of phylogenetically diverse reductive dehalogenase-homologous genes in deep subseafloor sedimentary metagenomes.</title>
        <authorList>
            <person name="Kawai M."/>
            <person name="Futagami T."/>
            <person name="Toyoda A."/>
            <person name="Takaki Y."/>
            <person name="Nishi S."/>
            <person name="Hori S."/>
            <person name="Arai W."/>
            <person name="Tsubouchi T."/>
            <person name="Morono Y."/>
            <person name="Uchiyama I."/>
            <person name="Ito T."/>
            <person name="Fujiyama A."/>
            <person name="Inagaki F."/>
            <person name="Takami H."/>
        </authorList>
    </citation>
    <scope>NUCLEOTIDE SEQUENCE</scope>
    <source>
        <strain evidence="1">Expedition CK06-06</strain>
    </source>
</reference>
<dbReference type="AlphaFoldDB" id="X1SPN1"/>
<feature type="non-terminal residue" evidence="1">
    <location>
        <position position="162"/>
    </location>
</feature>
<accession>X1SPN1</accession>
<name>X1SPN1_9ZZZZ</name>
<sequence>MKALASRDYAQDPIKAAETNVYREVSEVIEGNRLPIYGSTLSADILIAFVDRYYRCIGVQPNRNSYSVEELTYGLRVFLHLACLKYINIAPINSDAIYYIDLDDLNDFLIRSSLESSEQMRTPIYFIKAHNFPINTAFSSLQYLQAKRIRKIDRLFGIEDRI</sequence>
<comment type="caution">
    <text evidence="1">The sequence shown here is derived from an EMBL/GenBank/DDBJ whole genome shotgun (WGS) entry which is preliminary data.</text>
</comment>